<protein>
    <recommendedName>
        <fullName evidence="1">GyrI-like small molecule binding domain-containing protein</fullName>
    </recommendedName>
</protein>
<dbReference type="EMBL" id="RZNB01000005">
    <property type="protein sequence ID" value="RWZ49546.1"/>
    <property type="molecule type" value="Genomic_DNA"/>
</dbReference>
<dbReference type="Gene3D" id="3.20.80.10">
    <property type="entry name" value="Regulatory factor, effector binding domain"/>
    <property type="match status" value="1"/>
</dbReference>
<reference evidence="2 3" key="1">
    <citation type="submission" date="2018-12" db="EMBL/GenBank/DDBJ databases">
        <authorList>
            <person name="Li F."/>
        </authorList>
    </citation>
    <scope>NUCLEOTIDE SEQUENCE [LARGE SCALE GENOMIC DNA]</scope>
    <source>
        <strain evidence="2 3">11W25H-1</strain>
    </source>
</reference>
<dbReference type="InterPro" id="IPR008319">
    <property type="entry name" value="GyrI-like_CCH_Lin2189-like"/>
</dbReference>
<dbReference type="PIRSF" id="PIRSF031644">
    <property type="entry name" value="UCP031644"/>
    <property type="match status" value="1"/>
</dbReference>
<keyword evidence="3" id="KW-1185">Reference proteome</keyword>
<name>A0A3S4DDT0_9MICO</name>
<dbReference type="SUPFAM" id="SSF55136">
    <property type="entry name" value="Probable bacterial effector-binding domain"/>
    <property type="match status" value="1"/>
</dbReference>
<evidence type="ECO:0000313" key="3">
    <source>
        <dbReference type="Proteomes" id="UP000288547"/>
    </source>
</evidence>
<feature type="domain" description="GyrI-like small molecule binding" evidence="1">
    <location>
        <begin position="18"/>
        <end position="197"/>
    </location>
</feature>
<dbReference type="Proteomes" id="UP000288547">
    <property type="component" value="Unassembled WGS sequence"/>
</dbReference>
<dbReference type="Pfam" id="PF06445">
    <property type="entry name" value="GyrI-like"/>
    <property type="match status" value="1"/>
</dbReference>
<sequence length="206" mass="23501">MAIDRKKTLDDYRARRGEFRVVEVPARRYLMVDGQGDPNTSPLYADAIAALFPVAYALKAAVRREAGDDFVVMPLEALWWSDDMSTFTTRRDKARWRWTAMILVPDAVTASLFSEAIEEVAARKKPSRVRDVRLDVLEEGMCLQTLHVGPYDDEAAVLARLHEHEVPERGLRLTGRHHEIYVSDARRTAAERLRTILRQPVALDES</sequence>
<evidence type="ECO:0000259" key="1">
    <source>
        <dbReference type="Pfam" id="PF06445"/>
    </source>
</evidence>
<accession>A0A3S4DDT0</accession>
<evidence type="ECO:0000313" key="2">
    <source>
        <dbReference type="EMBL" id="RWZ49546.1"/>
    </source>
</evidence>
<dbReference type="InterPro" id="IPR029442">
    <property type="entry name" value="GyrI-like"/>
</dbReference>
<proteinExistence type="predicted"/>
<comment type="caution">
    <text evidence="2">The sequence shown here is derived from an EMBL/GenBank/DDBJ whole genome shotgun (WGS) entry which is preliminary data.</text>
</comment>
<dbReference type="InterPro" id="IPR011256">
    <property type="entry name" value="Reg_factor_effector_dom_sf"/>
</dbReference>
<dbReference type="AlphaFoldDB" id="A0A3S4DDT0"/>
<dbReference type="RefSeq" id="WP_128495593.1">
    <property type="nucleotide sequence ID" value="NZ_RZNB01000005.1"/>
</dbReference>
<gene>
    <name evidence="2" type="ORF">ELQ90_12310</name>
</gene>
<dbReference type="OrthoDB" id="4772335at2"/>
<organism evidence="2 3">
    <name type="scientific">Labedella phragmitis</name>
    <dbReference type="NCBI Taxonomy" id="2498849"/>
    <lineage>
        <taxon>Bacteria</taxon>
        <taxon>Bacillati</taxon>
        <taxon>Actinomycetota</taxon>
        <taxon>Actinomycetes</taxon>
        <taxon>Micrococcales</taxon>
        <taxon>Microbacteriaceae</taxon>
        <taxon>Labedella</taxon>
    </lineage>
</organism>